<dbReference type="EMBL" id="CP036425">
    <property type="protein sequence ID" value="QDU32883.1"/>
    <property type="molecule type" value="Genomic_DNA"/>
</dbReference>
<reference evidence="3 4" key="1">
    <citation type="submission" date="2019-02" db="EMBL/GenBank/DDBJ databases">
        <title>Deep-cultivation of Planctomycetes and their phenomic and genomic characterization uncovers novel biology.</title>
        <authorList>
            <person name="Wiegand S."/>
            <person name="Jogler M."/>
            <person name="Boedeker C."/>
            <person name="Pinto D."/>
            <person name="Vollmers J."/>
            <person name="Rivas-Marin E."/>
            <person name="Kohn T."/>
            <person name="Peeters S.H."/>
            <person name="Heuer A."/>
            <person name="Rast P."/>
            <person name="Oberbeckmann S."/>
            <person name="Bunk B."/>
            <person name="Jeske O."/>
            <person name="Meyerdierks A."/>
            <person name="Storesund J.E."/>
            <person name="Kallscheuer N."/>
            <person name="Luecker S."/>
            <person name="Lage O.M."/>
            <person name="Pohl T."/>
            <person name="Merkel B.J."/>
            <person name="Hornburger P."/>
            <person name="Mueller R.-W."/>
            <person name="Bruemmer F."/>
            <person name="Labrenz M."/>
            <person name="Spormann A.M."/>
            <person name="Op den Camp H."/>
            <person name="Overmann J."/>
            <person name="Amann R."/>
            <person name="Jetten M.S.M."/>
            <person name="Mascher T."/>
            <person name="Medema M.H."/>
            <person name="Devos D.P."/>
            <person name="Kaster A.-K."/>
            <person name="Ovreas L."/>
            <person name="Rohde M."/>
            <person name="Galperin M.Y."/>
            <person name="Jogler C."/>
        </authorList>
    </citation>
    <scope>NUCLEOTIDE SEQUENCE [LARGE SCALE GENOMIC DNA]</scope>
    <source>
        <strain evidence="3 4">KS4</strain>
    </source>
</reference>
<sequence precursor="true">MFLNKLTCRIKTTLAICALTLTANLATNATVMADTFTIDYAGVFLINNGGELISSALPASLSSGSVGEQNQVMKLAGVTSFHGFRLSYDAFILRWTGRTRTPLTTGDMMHIAGEYDITVPTSTPVSSTLHFYVSDAIFNYSRINGYSDDPSTLKVQESNTGALATNLVNADGNDTHTFTFNHQTPILQFEDRVEWEAGTRWQVELKVYASLGHNDRITVTVPNDSIDFTQGTLPGIPEPASLSLFALGSLALIRRKERA</sequence>
<name>A0A517YRP6_9BACT</name>
<feature type="signal peptide" evidence="1">
    <location>
        <begin position="1"/>
        <end position="33"/>
    </location>
</feature>
<evidence type="ECO:0000259" key="2">
    <source>
        <dbReference type="Pfam" id="PF07589"/>
    </source>
</evidence>
<organism evidence="3 4">
    <name type="scientific">Poriferisphaera corsica</name>
    <dbReference type="NCBI Taxonomy" id="2528020"/>
    <lineage>
        <taxon>Bacteria</taxon>
        <taxon>Pseudomonadati</taxon>
        <taxon>Planctomycetota</taxon>
        <taxon>Phycisphaerae</taxon>
        <taxon>Phycisphaerales</taxon>
        <taxon>Phycisphaeraceae</taxon>
        <taxon>Poriferisphaera</taxon>
    </lineage>
</organism>
<dbReference type="Pfam" id="PF07589">
    <property type="entry name" value="PEP-CTERM"/>
    <property type="match status" value="1"/>
</dbReference>
<dbReference type="KEGG" id="pcor:KS4_09220"/>
<feature type="domain" description="Ice-binding protein C-terminal" evidence="2">
    <location>
        <begin position="236"/>
        <end position="256"/>
    </location>
</feature>
<protein>
    <recommendedName>
        <fullName evidence="2">Ice-binding protein C-terminal domain-containing protein</fullName>
    </recommendedName>
</protein>
<evidence type="ECO:0000313" key="4">
    <source>
        <dbReference type="Proteomes" id="UP000317369"/>
    </source>
</evidence>
<dbReference type="AlphaFoldDB" id="A0A517YRP6"/>
<dbReference type="NCBIfam" id="TIGR02595">
    <property type="entry name" value="PEP_CTERM"/>
    <property type="match status" value="1"/>
</dbReference>
<dbReference type="RefSeq" id="WP_145075119.1">
    <property type="nucleotide sequence ID" value="NZ_CP036425.1"/>
</dbReference>
<dbReference type="Proteomes" id="UP000317369">
    <property type="component" value="Chromosome"/>
</dbReference>
<keyword evidence="4" id="KW-1185">Reference proteome</keyword>
<gene>
    <name evidence="3" type="ORF">KS4_09220</name>
</gene>
<accession>A0A517YRP6</accession>
<dbReference type="InterPro" id="IPR013424">
    <property type="entry name" value="Ice-binding_C"/>
</dbReference>
<feature type="chain" id="PRO_5021785699" description="Ice-binding protein C-terminal domain-containing protein" evidence="1">
    <location>
        <begin position="34"/>
        <end position="259"/>
    </location>
</feature>
<evidence type="ECO:0000313" key="3">
    <source>
        <dbReference type="EMBL" id="QDU32883.1"/>
    </source>
</evidence>
<keyword evidence="1" id="KW-0732">Signal</keyword>
<proteinExistence type="predicted"/>
<evidence type="ECO:0000256" key="1">
    <source>
        <dbReference type="SAM" id="SignalP"/>
    </source>
</evidence>